<dbReference type="Gene3D" id="2.120.10.30">
    <property type="entry name" value="TolB, C-terminal domain"/>
    <property type="match status" value="2"/>
</dbReference>
<proteinExistence type="predicted"/>
<feature type="chain" id="PRO_5038034135" evidence="1">
    <location>
        <begin position="35"/>
        <end position="577"/>
    </location>
</feature>
<dbReference type="EMBL" id="JACVQF010000219">
    <property type="protein sequence ID" value="MBD0422962.1"/>
    <property type="molecule type" value="Genomic_DNA"/>
</dbReference>
<sequence length="577" mass="60387">MNTARRSGRLAATVLAAALAGTGLTVAVAPAAHAAASDVVVKLPISSYSALAVDNVHQQVFVADSNTSYYTNSGTIAVYNFAGERLRTITTNQKHVSGLALSDDSSKLYIGLRDRIDSIDTTTYQQTVVASTYTDTCGRDLAHSGGQLYFTTPYAQYAGECSFSGTNVDAVVNGVHQRTGWNDYGDLQLESGPGDRMLMGQPRNASASNPFITVFDTSGDGLVRNAARRFADSEGKGALDFKDMAFSADGTKVAVADAAYGTRLLNTGDLSDAPAGYQPLPSGAAASSVAFSGDGKYIARGASATGATPDLLVQPADPADSTAPLEFVFEGSLDGDRVVPRGMEWSADGSRLFTVTTNAAGNQYWLHIVQPPAVQYDVRLSETFTHSPAQAVAGEPLSVRGRLEYDGPAPAEPMKVKATRTDANGTHDLGTFTVREDGSYTVLDEPGLVGDATYTVSYLGDLTHRPATDVTHTVSVGKAPTSIALTAPAEASMSTGVEITGTFTAQGKALPDRAVLKVERTDRLGTGTLSSVTVAADGTFTVNDIPRTRRATTYTVSWPGDDLHQGSTASATVTVTR</sequence>
<organism evidence="2 3">
    <name type="scientific">Streptomyces griseicoloratus</name>
    <dbReference type="NCBI Taxonomy" id="2752516"/>
    <lineage>
        <taxon>Bacteria</taxon>
        <taxon>Bacillati</taxon>
        <taxon>Actinomycetota</taxon>
        <taxon>Actinomycetes</taxon>
        <taxon>Kitasatosporales</taxon>
        <taxon>Streptomycetaceae</taxon>
        <taxon>Streptomyces</taxon>
    </lineage>
</organism>
<dbReference type="AlphaFoldDB" id="A0A926QUC5"/>
<dbReference type="RefSeq" id="WP_188183928.1">
    <property type="nucleotide sequence ID" value="NZ_JACVQF010000219.1"/>
</dbReference>
<evidence type="ECO:0000256" key="1">
    <source>
        <dbReference type="SAM" id="SignalP"/>
    </source>
</evidence>
<dbReference type="SUPFAM" id="SSF82171">
    <property type="entry name" value="DPP6 N-terminal domain-like"/>
    <property type="match status" value="1"/>
</dbReference>
<evidence type="ECO:0000313" key="3">
    <source>
        <dbReference type="Proteomes" id="UP000621210"/>
    </source>
</evidence>
<reference evidence="2" key="1">
    <citation type="submission" date="2020-09" db="EMBL/GenBank/DDBJ databases">
        <title>Streptomyces grisecoloratus sp. nov., isolated from cotton soil.</title>
        <authorList>
            <person name="Xing L."/>
        </authorList>
    </citation>
    <scope>NUCLEOTIDE SEQUENCE</scope>
    <source>
        <strain evidence="2">TRM S81-3</strain>
    </source>
</reference>
<keyword evidence="1" id="KW-0732">Signal</keyword>
<dbReference type="InterPro" id="IPR011042">
    <property type="entry name" value="6-blade_b-propeller_TolB-like"/>
</dbReference>
<reference evidence="2" key="2">
    <citation type="submission" date="2020-09" db="EMBL/GenBank/DDBJ databases">
        <authorList>
            <person name="Luo X."/>
        </authorList>
    </citation>
    <scope>NUCLEOTIDE SEQUENCE</scope>
    <source>
        <strain evidence="2">TRM S81-3</strain>
    </source>
</reference>
<accession>A0A926QUC5</accession>
<keyword evidence="3" id="KW-1185">Reference proteome</keyword>
<gene>
    <name evidence="2" type="ORF">H0H10_28050</name>
</gene>
<feature type="signal peptide" evidence="1">
    <location>
        <begin position="1"/>
        <end position="34"/>
    </location>
</feature>
<dbReference type="Proteomes" id="UP000621210">
    <property type="component" value="Unassembled WGS sequence"/>
</dbReference>
<comment type="caution">
    <text evidence="2">The sequence shown here is derived from an EMBL/GenBank/DDBJ whole genome shotgun (WGS) entry which is preliminary data.</text>
</comment>
<protein>
    <submittedName>
        <fullName evidence="2">Ig-like domain repeat protein</fullName>
    </submittedName>
</protein>
<name>A0A926QUC5_9ACTN</name>
<evidence type="ECO:0000313" key="2">
    <source>
        <dbReference type="EMBL" id="MBD0422962.1"/>
    </source>
</evidence>